<sequence length="93" mass="10663">MVGQVIGKGSVWFYRPLAEYPEVFQPQKPLSWSHGGKAIEVYQMPDHPFVPPDPTAAYLNEANLFDLKAWKPLQGRFEQLFFSAEAGILKRRK</sequence>
<dbReference type="AlphaFoldDB" id="A0A2M7GA45"/>
<accession>A0A2M7GA45</accession>
<gene>
    <name evidence="1" type="ORF">COW36_02600</name>
</gene>
<evidence type="ECO:0000313" key="1">
    <source>
        <dbReference type="EMBL" id="PIW19018.1"/>
    </source>
</evidence>
<protein>
    <submittedName>
        <fullName evidence="1">Uncharacterized protein</fullName>
    </submittedName>
</protein>
<dbReference type="EMBL" id="PFFQ01000006">
    <property type="protein sequence ID" value="PIW19018.1"/>
    <property type="molecule type" value="Genomic_DNA"/>
</dbReference>
<proteinExistence type="predicted"/>
<reference evidence="1 2" key="1">
    <citation type="submission" date="2017-09" db="EMBL/GenBank/DDBJ databases">
        <title>Depth-based differentiation of microbial function through sediment-hosted aquifers and enrichment of novel symbionts in the deep terrestrial subsurface.</title>
        <authorList>
            <person name="Probst A.J."/>
            <person name="Ladd B."/>
            <person name="Jarett J.K."/>
            <person name="Geller-Mcgrath D.E."/>
            <person name="Sieber C.M."/>
            <person name="Emerson J.B."/>
            <person name="Anantharaman K."/>
            <person name="Thomas B.C."/>
            <person name="Malmstrom R."/>
            <person name="Stieglmeier M."/>
            <person name="Klingl A."/>
            <person name="Woyke T."/>
            <person name="Ryan C.M."/>
            <person name="Banfield J.F."/>
        </authorList>
    </citation>
    <scope>NUCLEOTIDE SEQUENCE [LARGE SCALE GENOMIC DNA]</scope>
    <source>
        <strain evidence="1">CG17_big_fil_post_rev_8_21_14_2_50_48_46</strain>
    </source>
</reference>
<dbReference type="Proteomes" id="UP000231019">
    <property type="component" value="Unassembled WGS sequence"/>
</dbReference>
<organism evidence="1 2">
    <name type="scientific">bacterium (Candidatus Blackallbacteria) CG17_big_fil_post_rev_8_21_14_2_50_48_46</name>
    <dbReference type="NCBI Taxonomy" id="2014261"/>
    <lineage>
        <taxon>Bacteria</taxon>
        <taxon>Candidatus Blackallbacteria</taxon>
    </lineage>
</organism>
<comment type="caution">
    <text evidence="1">The sequence shown here is derived from an EMBL/GenBank/DDBJ whole genome shotgun (WGS) entry which is preliminary data.</text>
</comment>
<evidence type="ECO:0000313" key="2">
    <source>
        <dbReference type="Proteomes" id="UP000231019"/>
    </source>
</evidence>
<name>A0A2M7GA45_9BACT</name>